<sequence length="436" mass="47028">MGSRYMVYWRVYVYANNLYSLPEDESRSYRECTPLVYRRNSDEVHRLLCFANRELSVLLCNAQAELLTVFDVLQELLLEVNMRSLEFNMSLSYFLGSKTSHFVHELINFARSPYDDMISYECNVSYKERPIEIAKQVADGVAEGAAEGDEETQQQEQPVKQQPPQQPPLSTTKLMRNFVEFSKCVDEDECVGFSAELEAEDEVPDEIEDLLDMSDTNTESPLVIELHRLLAEHNAAGVLRSRQRAGQASSDQVQSSDNTAAAGAASNGLAAAAGGGAAATGTTGGIFDMNTNTVINMNSNSNSTSNNNNNNSNSNGAAPAAAAAAAATAAPAAPAAAGTSSNLLSNDLSLEVAIERSMLDPDIFMPRRGQPLLPTAGYPRNLARPTDPNGGAAALAAAAASLPRLSSNLRAALRSRSRGSSVTPKRRRTTNRDVDH</sequence>
<evidence type="ECO:0000313" key="9">
    <source>
        <dbReference type="Proteomes" id="UP000009192"/>
    </source>
</evidence>
<keyword evidence="4" id="KW-0805">Transcription regulation</keyword>
<gene>
    <name evidence="8" type="primary">Dmoj\GI19366</name>
    <name evidence="8" type="ORF">Dmoj_GI19366</name>
</gene>
<feature type="region of interest" description="Disordered" evidence="6">
    <location>
        <begin position="241"/>
        <end position="260"/>
    </location>
</feature>
<dbReference type="eggNOG" id="KOG4430">
    <property type="taxonomic scope" value="Eukaryota"/>
</dbReference>
<reference evidence="8" key="2">
    <citation type="journal article" date="2008" name="Bioinformatics">
        <title>Assembly reconciliation.</title>
        <authorList>
            <person name="Zimin A.V."/>
            <person name="Smith D.R."/>
            <person name="Sutton G."/>
            <person name="Yorke J.A."/>
        </authorList>
    </citation>
    <scope>NUCLEOTIDE SEQUENCE</scope>
    <source>
        <strain evidence="8">TSC#15081-1352.22</strain>
    </source>
</reference>
<evidence type="ECO:0000256" key="6">
    <source>
        <dbReference type="SAM" id="MobiDB-lite"/>
    </source>
</evidence>
<keyword evidence="3" id="KW-0808">Transferase</keyword>
<reference evidence="8" key="3">
    <citation type="submission" date="2015-11" db="EMBL/GenBank/DDBJ databases">
        <authorList>
            <consortium name="FlyBase"/>
        </authorList>
    </citation>
    <scope>NUCLEOTIDE SEQUENCE</scope>
    <source>
        <strain evidence="8">TSC#15081-1352.22</strain>
    </source>
</reference>
<evidence type="ECO:0000259" key="7">
    <source>
        <dbReference type="Pfam" id="PF26084"/>
    </source>
</evidence>
<dbReference type="PANTHER" id="PTHR46077">
    <property type="entry name" value="E3 UBIQUITIN-PROTEIN LIGASE TOPORS"/>
    <property type="match status" value="1"/>
</dbReference>
<dbReference type="OrthoDB" id="365379at2759"/>
<proteinExistence type="predicted"/>
<dbReference type="KEGG" id="dmo:Dmoj_GI19366"/>
<feature type="region of interest" description="Disordered" evidence="6">
    <location>
        <begin position="411"/>
        <end position="436"/>
    </location>
</feature>
<reference evidence="8 9" key="1">
    <citation type="journal article" date="2007" name="Nature">
        <title>Evolution of genes and genomes on the Drosophila phylogeny.</title>
        <authorList>
            <consortium name="Drosophila 12 Genomes Consortium"/>
            <person name="Clark A.G."/>
            <person name="Eisen M.B."/>
            <person name="Smith D.R."/>
            <person name="Bergman C.M."/>
            <person name="Oliver B."/>
            <person name="Markow T.A."/>
            <person name="Kaufman T.C."/>
            <person name="Kellis M."/>
            <person name="Gelbart W."/>
            <person name="Iyer V.N."/>
            <person name="Pollard D.A."/>
            <person name="Sackton T.B."/>
            <person name="Larracuente A.M."/>
            <person name="Singh N.D."/>
            <person name="Abad J.P."/>
            <person name="Abt D.N."/>
            <person name="Adryan B."/>
            <person name="Aguade M."/>
            <person name="Akashi H."/>
            <person name="Anderson W.W."/>
            <person name="Aquadro C.F."/>
            <person name="Ardell D.H."/>
            <person name="Arguello R."/>
            <person name="Artieri C.G."/>
            <person name="Barbash D.A."/>
            <person name="Barker D."/>
            <person name="Barsanti P."/>
            <person name="Batterham P."/>
            <person name="Batzoglou S."/>
            <person name="Begun D."/>
            <person name="Bhutkar A."/>
            <person name="Blanco E."/>
            <person name="Bosak S.A."/>
            <person name="Bradley R.K."/>
            <person name="Brand A.D."/>
            <person name="Brent M.R."/>
            <person name="Brooks A.N."/>
            <person name="Brown R.H."/>
            <person name="Butlin R.K."/>
            <person name="Caggese C."/>
            <person name="Calvi B.R."/>
            <person name="Bernardo de Carvalho A."/>
            <person name="Caspi A."/>
            <person name="Castrezana S."/>
            <person name="Celniker S.E."/>
            <person name="Chang J.L."/>
            <person name="Chapple C."/>
            <person name="Chatterji S."/>
            <person name="Chinwalla A."/>
            <person name="Civetta A."/>
            <person name="Clifton S.W."/>
            <person name="Comeron J.M."/>
            <person name="Costello J.C."/>
            <person name="Coyne J.A."/>
            <person name="Daub J."/>
            <person name="David R.G."/>
            <person name="Delcher A.L."/>
            <person name="Delehaunty K."/>
            <person name="Do C.B."/>
            <person name="Ebling H."/>
            <person name="Edwards K."/>
            <person name="Eickbush T."/>
            <person name="Evans J.D."/>
            <person name="Filipski A."/>
            <person name="Findeiss S."/>
            <person name="Freyhult E."/>
            <person name="Fulton L."/>
            <person name="Fulton R."/>
            <person name="Garcia A.C."/>
            <person name="Gardiner A."/>
            <person name="Garfield D.A."/>
            <person name="Garvin B.E."/>
            <person name="Gibson G."/>
            <person name="Gilbert D."/>
            <person name="Gnerre S."/>
            <person name="Godfrey J."/>
            <person name="Good R."/>
            <person name="Gotea V."/>
            <person name="Gravely B."/>
            <person name="Greenberg A.J."/>
            <person name="Griffiths-Jones S."/>
            <person name="Gross S."/>
            <person name="Guigo R."/>
            <person name="Gustafson E.A."/>
            <person name="Haerty W."/>
            <person name="Hahn M.W."/>
            <person name="Halligan D.L."/>
            <person name="Halpern A.L."/>
            <person name="Halter G.M."/>
            <person name="Han M.V."/>
            <person name="Heger A."/>
            <person name="Hillier L."/>
            <person name="Hinrichs A.S."/>
            <person name="Holmes I."/>
            <person name="Hoskins R.A."/>
            <person name="Hubisz M.J."/>
            <person name="Hultmark D."/>
            <person name="Huntley M.A."/>
            <person name="Jaffe D.B."/>
            <person name="Jagadeeshan S."/>
            <person name="Jeck W.R."/>
            <person name="Johnson J."/>
            <person name="Jones C.D."/>
            <person name="Jordan W.C."/>
            <person name="Karpen G.H."/>
            <person name="Kataoka E."/>
            <person name="Keightley P.D."/>
            <person name="Kheradpour P."/>
            <person name="Kirkness E.F."/>
            <person name="Koerich L.B."/>
            <person name="Kristiansen K."/>
            <person name="Kudrna D."/>
            <person name="Kulathinal R.J."/>
            <person name="Kumar S."/>
            <person name="Kwok R."/>
            <person name="Lander E."/>
            <person name="Langley C.H."/>
            <person name="Lapoint R."/>
            <person name="Lazzaro B.P."/>
            <person name="Lee S.J."/>
            <person name="Levesque L."/>
            <person name="Li R."/>
            <person name="Lin C.F."/>
            <person name="Lin M.F."/>
            <person name="Lindblad-Toh K."/>
            <person name="Llopart A."/>
            <person name="Long M."/>
            <person name="Low L."/>
            <person name="Lozovsky E."/>
            <person name="Lu J."/>
            <person name="Luo M."/>
            <person name="Machado C.A."/>
            <person name="Makalowski W."/>
            <person name="Marzo M."/>
            <person name="Matsuda M."/>
            <person name="Matzkin L."/>
            <person name="McAllister B."/>
            <person name="McBride C.S."/>
            <person name="McKernan B."/>
            <person name="McKernan K."/>
            <person name="Mendez-Lago M."/>
            <person name="Minx P."/>
            <person name="Mollenhauer M.U."/>
            <person name="Montooth K."/>
            <person name="Mount S.M."/>
            <person name="Mu X."/>
            <person name="Myers E."/>
            <person name="Negre B."/>
            <person name="Newfeld S."/>
            <person name="Nielsen R."/>
            <person name="Noor M.A."/>
            <person name="O'Grady P."/>
            <person name="Pachter L."/>
            <person name="Papaceit M."/>
            <person name="Parisi M.J."/>
            <person name="Parisi M."/>
            <person name="Parts L."/>
            <person name="Pedersen J.S."/>
            <person name="Pesole G."/>
            <person name="Phillippy A.M."/>
            <person name="Ponting C.P."/>
            <person name="Pop M."/>
            <person name="Porcelli D."/>
            <person name="Powell J.R."/>
            <person name="Prohaska S."/>
            <person name="Pruitt K."/>
            <person name="Puig M."/>
            <person name="Quesneville H."/>
            <person name="Ram K.R."/>
            <person name="Rand D."/>
            <person name="Rasmussen M.D."/>
            <person name="Reed L.K."/>
            <person name="Reenan R."/>
            <person name="Reily A."/>
            <person name="Remington K.A."/>
            <person name="Rieger T.T."/>
            <person name="Ritchie M.G."/>
            <person name="Robin C."/>
            <person name="Rogers Y.H."/>
            <person name="Rohde C."/>
            <person name="Rozas J."/>
            <person name="Rubenfield M.J."/>
            <person name="Ruiz A."/>
            <person name="Russo S."/>
            <person name="Salzberg S.L."/>
            <person name="Sanchez-Gracia A."/>
            <person name="Saranga D.J."/>
            <person name="Sato H."/>
            <person name="Schaeffer S.W."/>
            <person name="Schatz M.C."/>
            <person name="Schlenke T."/>
            <person name="Schwartz R."/>
            <person name="Segarra C."/>
            <person name="Singh R.S."/>
            <person name="Sirot L."/>
            <person name="Sirota M."/>
            <person name="Sisneros N.B."/>
            <person name="Smith C.D."/>
            <person name="Smith T.F."/>
            <person name="Spieth J."/>
            <person name="Stage D.E."/>
            <person name="Stark A."/>
            <person name="Stephan W."/>
            <person name="Strausberg R.L."/>
            <person name="Strempel S."/>
            <person name="Sturgill D."/>
            <person name="Sutton G."/>
            <person name="Sutton G.G."/>
            <person name="Tao W."/>
            <person name="Teichmann S."/>
            <person name="Tobari Y.N."/>
            <person name="Tomimura Y."/>
            <person name="Tsolas J.M."/>
            <person name="Valente V.L."/>
            <person name="Venter E."/>
            <person name="Venter J.C."/>
            <person name="Vicario S."/>
            <person name="Vieira F.G."/>
            <person name="Vilella A.J."/>
            <person name="Villasante A."/>
            <person name="Walenz B."/>
            <person name="Wang J."/>
            <person name="Wasserman M."/>
            <person name="Watts T."/>
            <person name="Wilson D."/>
            <person name="Wilson R.K."/>
            <person name="Wing R.A."/>
            <person name="Wolfner M.F."/>
            <person name="Wong A."/>
            <person name="Wong G.K."/>
            <person name="Wu C.I."/>
            <person name="Wu G."/>
            <person name="Yamamoto D."/>
            <person name="Yang H.P."/>
            <person name="Yang S.P."/>
            <person name="Yorke J.A."/>
            <person name="Yoshida K."/>
            <person name="Zdobnov E."/>
            <person name="Zhang P."/>
            <person name="Zhang Y."/>
            <person name="Zimin A.V."/>
            <person name="Baldwin J."/>
            <person name="Abdouelleil A."/>
            <person name="Abdulkadir J."/>
            <person name="Abebe A."/>
            <person name="Abera B."/>
            <person name="Abreu J."/>
            <person name="Acer S.C."/>
            <person name="Aftuck L."/>
            <person name="Alexander A."/>
            <person name="An P."/>
            <person name="Anderson E."/>
            <person name="Anderson S."/>
            <person name="Arachi H."/>
            <person name="Azer M."/>
            <person name="Bachantsang P."/>
            <person name="Barry A."/>
            <person name="Bayul T."/>
            <person name="Berlin A."/>
            <person name="Bessette D."/>
            <person name="Bloom T."/>
            <person name="Blye J."/>
            <person name="Boguslavskiy L."/>
            <person name="Bonnet C."/>
            <person name="Boukhgalter B."/>
            <person name="Bourzgui I."/>
            <person name="Brown A."/>
            <person name="Cahill P."/>
            <person name="Channer S."/>
            <person name="Cheshatsang Y."/>
            <person name="Chuda L."/>
            <person name="Citroen M."/>
            <person name="Collymore A."/>
            <person name="Cooke P."/>
            <person name="Costello M."/>
            <person name="D'Aco K."/>
            <person name="Daza R."/>
            <person name="De Haan G."/>
            <person name="DeGray S."/>
            <person name="DeMaso C."/>
            <person name="Dhargay N."/>
            <person name="Dooley K."/>
            <person name="Dooley E."/>
            <person name="Doricent M."/>
            <person name="Dorje P."/>
            <person name="Dorjee K."/>
            <person name="Dupes A."/>
            <person name="Elong R."/>
            <person name="Falk J."/>
            <person name="Farina A."/>
            <person name="Faro S."/>
            <person name="Ferguson D."/>
            <person name="Fisher S."/>
            <person name="Foley C.D."/>
            <person name="Franke A."/>
            <person name="Friedrich D."/>
            <person name="Gadbois L."/>
            <person name="Gearin G."/>
            <person name="Gearin C.R."/>
            <person name="Giannoukos G."/>
            <person name="Goode T."/>
            <person name="Graham J."/>
            <person name="Grandbois E."/>
            <person name="Grewal S."/>
            <person name="Gyaltsen K."/>
            <person name="Hafez N."/>
            <person name="Hagos B."/>
            <person name="Hall J."/>
            <person name="Henson C."/>
            <person name="Hollinger A."/>
            <person name="Honan T."/>
            <person name="Huard M.D."/>
            <person name="Hughes L."/>
            <person name="Hurhula B."/>
            <person name="Husby M.E."/>
            <person name="Kamat A."/>
            <person name="Kanga B."/>
            <person name="Kashin S."/>
            <person name="Khazanovich D."/>
            <person name="Kisner P."/>
            <person name="Lance K."/>
            <person name="Lara M."/>
            <person name="Lee W."/>
            <person name="Lennon N."/>
            <person name="Letendre F."/>
            <person name="LeVine R."/>
            <person name="Lipovsky A."/>
            <person name="Liu X."/>
            <person name="Liu J."/>
            <person name="Liu S."/>
            <person name="Lokyitsang T."/>
            <person name="Lokyitsang Y."/>
            <person name="Lubonja R."/>
            <person name="Lui A."/>
            <person name="MacDonald P."/>
            <person name="Magnisalis V."/>
            <person name="Maru K."/>
            <person name="Matthews C."/>
            <person name="McCusker W."/>
            <person name="McDonough S."/>
            <person name="Mehta T."/>
            <person name="Meldrim J."/>
            <person name="Meneus L."/>
            <person name="Mihai O."/>
            <person name="Mihalev A."/>
            <person name="Mihova T."/>
            <person name="Mittelman R."/>
            <person name="Mlenga V."/>
            <person name="Montmayeur A."/>
            <person name="Mulrain L."/>
            <person name="Navidi A."/>
            <person name="Naylor J."/>
            <person name="Negash T."/>
            <person name="Nguyen T."/>
            <person name="Nguyen N."/>
            <person name="Nicol R."/>
            <person name="Norbu C."/>
            <person name="Norbu N."/>
            <person name="Novod N."/>
            <person name="O'Neill B."/>
            <person name="Osman S."/>
            <person name="Markiewicz E."/>
            <person name="Oyono O.L."/>
            <person name="Patti C."/>
            <person name="Phunkhang P."/>
            <person name="Pierre F."/>
            <person name="Priest M."/>
            <person name="Raghuraman S."/>
            <person name="Rege F."/>
            <person name="Reyes R."/>
            <person name="Rise C."/>
            <person name="Rogov P."/>
            <person name="Ross K."/>
            <person name="Ryan E."/>
            <person name="Settipalli S."/>
            <person name="Shea T."/>
            <person name="Sherpa N."/>
            <person name="Shi L."/>
            <person name="Shih D."/>
            <person name="Sparrow T."/>
            <person name="Spaulding J."/>
            <person name="Stalker J."/>
            <person name="Stange-Thomann N."/>
            <person name="Stavropoulos S."/>
            <person name="Stone C."/>
            <person name="Strader C."/>
            <person name="Tesfaye S."/>
            <person name="Thomson T."/>
            <person name="Thoulutsang Y."/>
            <person name="Thoulutsang D."/>
            <person name="Topham K."/>
            <person name="Topping I."/>
            <person name="Tsamla T."/>
            <person name="Vassiliev H."/>
            <person name="Vo A."/>
            <person name="Wangchuk T."/>
            <person name="Wangdi T."/>
            <person name="Weiand M."/>
            <person name="Wilkinson J."/>
            <person name="Wilson A."/>
            <person name="Yadav S."/>
            <person name="Young G."/>
            <person name="Yu Q."/>
            <person name="Zembek L."/>
            <person name="Zhong D."/>
            <person name="Zimmer A."/>
            <person name="Zwirko Z."/>
            <person name="Jaffe D.B."/>
            <person name="Alvarez P."/>
            <person name="Brockman W."/>
            <person name="Butler J."/>
            <person name="Chin C."/>
            <person name="Gnerre S."/>
            <person name="Grabherr M."/>
            <person name="Kleber M."/>
            <person name="Mauceli E."/>
            <person name="MacCallum I."/>
        </authorList>
    </citation>
    <scope>NUCLEOTIDE SEQUENCE [LARGE SCALE GENOMIC DNA]</scope>
    <source>
        <strain evidence="8">TSC#15081-1352.22</strain>
        <strain evidence="9">Tucson 15081-1352.22</strain>
    </source>
</reference>
<dbReference type="GO" id="GO:0000209">
    <property type="term" value="P:protein polyubiquitination"/>
    <property type="evidence" value="ECO:0007669"/>
    <property type="project" value="TreeGrafter"/>
</dbReference>
<feature type="region of interest" description="Disordered" evidence="6">
    <location>
        <begin position="297"/>
        <end position="317"/>
    </location>
</feature>
<comment type="catalytic activity">
    <reaction evidence="1">
        <text>S-ubiquitinyl-[E2 ubiquitin-conjugating enzyme]-L-cysteine + [acceptor protein]-L-lysine = [E2 ubiquitin-conjugating enzyme]-L-cysteine + N(6)-ubiquitinyl-[acceptor protein]-L-lysine.</text>
        <dbReference type="EC" id="2.3.2.27"/>
    </reaction>
</comment>
<evidence type="ECO:0000256" key="3">
    <source>
        <dbReference type="ARBA" id="ARBA00022679"/>
    </source>
</evidence>
<organism evidence="8 9">
    <name type="scientific">Drosophila mojavensis</name>
    <name type="common">Fruit fly</name>
    <dbReference type="NCBI Taxonomy" id="7230"/>
    <lineage>
        <taxon>Eukaryota</taxon>
        <taxon>Metazoa</taxon>
        <taxon>Ecdysozoa</taxon>
        <taxon>Arthropoda</taxon>
        <taxon>Hexapoda</taxon>
        <taxon>Insecta</taxon>
        <taxon>Pterygota</taxon>
        <taxon>Neoptera</taxon>
        <taxon>Endopterygota</taxon>
        <taxon>Diptera</taxon>
        <taxon>Brachycera</taxon>
        <taxon>Muscomorpha</taxon>
        <taxon>Ephydroidea</taxon>
        <taxon>Drosophilidae</taxon>
        <taxon>Drosophila</taxon>
    </lineage>
</organism>
<evidence type="ECO:0000256" key="4">
    <source>
        <dbReference type="ARBA" id="ARBA00023015"/>
    </source>
</evidence>
<dbReference type="EMBL" id="CH933808">
    <property type="protein sequence ID" value="KRG04276.1"/>
    <property type="molecule type" value="Genomic_DNA"/>
</dbReference>
<dbReference type="OMA" id="RYMVYWR"/>
<keyword evidence="9" id="KW-1185">Reference proteome</keyword>
<protein>
    <recommendedName>
        <fullName evidence="2">RING-type E3 ubiquitin transferase</fullName>
        <ecNumber evidence="2">2.3.2.27</ecNumber>
    </recommendedName>
</protein>
<accession>B4KMQ2</accession>
<dbReference type="InParanoid" id="B4KMQ2"/>
<feature type="compositionally biased region" description="Polar residues" evidence="6">
    <location>
        <begin position="244"/>
        <end position="258"/>
    </location>
</feature>
<feature type="compositionally biased region" description="Low complexity" evidence="6">
    <location>
        <begin position="154"/>
        <end position="163"/>
    </location>
</feature>
<evidence type="ECO:0000256" key="5">
    <source>
        <dbReference type="ARBA" id="ARBA00023163"/>
    </source>
</evidence>
<feature type="compositionally biased region" description="Low complexity" evidence="6">
    <location>
        <begin position="298"/>
        <end position="317"/>
    </location>
</feature>
<evidence type="ECO:0000256" key="1">
    <source>
        <dbReference type="ARBA" id="ARBA00000900"/>
    </source>
</evidence>
<evidence type="ECO:0000313" key="8">
    <source>
        <dbReference type="EMBL" id="EDW08794.1"/>
    </source>
</evidence>
<feature type="domain" description="Topors PWI-like" evidence="7">
    <location>
        <begin position="36"/>
        <end position="112"/>
    </location>
</feature>
<dbReference type="InterPro" id="IPR058745">
    <property type="entry name" value="PWI_Topors"/>
</dbReference>
<evidence type="ECO:0000256" key="2">
    <source>
        <dbReference type="ARBA" id="ARBA00012483"/>
    </source>
</evidence>
<feature type="compositionally biased region" description="Low complexity" evidence="6">
    <location>
        <begin position="411"/>
        <end position="421"/>
    </location>
</feature>
<name>B4KMQ2_DROMO</name>
<keyword evidence="5" id="KW-0804">Transcription</keyword>
<dbReference type="AlphaFoldDB" id="B4KMQ2"/>
<dbReference type="HOGENOM" id="CLU_628933_0_0_1"/>
<dbReference type="PANTHER" id="PTHR46077:SF1">
    <property type="entry name" value="TOP1 BINDING ARGININE_SERINE RICH PROTEIN, E3 UBIQUITIN LIGASE"/>
    <property type="match status" value="1"/>
</dbReference>
<dbReference type="Proteomes" id="UP000009192">
    <property type="component" value="Unassembled WGS sequence"/>
</dbReference>
<feature type="region of interest" description="Disordered" evidence="6">
    <location>
        <begin position="141"/>
        <end position="170"/>
    </location>
</feature>
<dbReference type="EC" id="2.3.2.27" evidence="2"/>
<dbReference type="Pfam" id="PF26084">
    <property type="entry name" value="PWI_Topors"/>
    <property type="match status" value="1"/>
</dbReference>
<dbReference type="GO" id="GO:0006513">
    <property type="term" value="P:protein monoubiquitination"/>
    <property type="evidence" value="ECO:0007669"/>
    <property type="project" value="TreeGrafter"/>
</dbReference>
<dbReference type="GO" id="GO:0061630">
    <property type="term" value="F:ubiquitin protein ligase activity"/>
    <property type="evidence" value="ECO:0007669"/>
    <property type="project" value="UniProtKB-EC"/>
</dbReference>
<dbReference type="EMBL" id="CH933808">
    <property type="protein sequence ID" value="EDW08794.1"/>
    <property type="molecule type" value="Genomic_DNA"/>
</dbReference>